<dbReference type="GO" id="GO:0032153">
    <property type="term" value="C:cell division site"/>
    <property type="evidence" value="ECO:0007669"/>
    <property type="project" value="UniProtKB-UniRule"/>
</dbReference>
<dbReference type="AlphaFoldDB" id="A0AAX2IYN1"/>
<evidence type="ECO:0000313" key="15">
    <source>
        <dbReference type="Proteomes" id="UP000249566"/>
    </source>
</evidence>
<gene>
    <name evidence="8 14" type="primary">ftsZ</name>
    <name evidence="14" type="ORF">NCTC12272_02713</name>
</gene>
<feature type="binding site" evidence="8">
    <location>
        <begin position="110"/>
        <end position="112"/>
    </location>
    <ligand>
        <name>GTP</name>
        <dbReference type="ChEBI" id="CHEBI:37565"/>
    </ligand>
</feature>
<evidence type="ECO:0000256" key="7">
    <source>
        <dbReference type="ARBA" id="ARBA00023306"/>
    </source>
</evidence>
<dbReference type="GO" id="GO:0051258">
    <property type="term" value="P:protein polymerization"/>
    <property type="evidence" value="ECO:0007669"/>
    <property type="project" value="UniProtKB-UniRule"/>
</dbReference>
<dbReference type="PRINTS" id="PR00423">
    <property type="entry name" value="CELLDVISFTSZ"/>
</dbReference>
<dbReference type="Gene3D" id="3.30.1330.20">
    <property type="entry name" value="Tubulin/FtsZ, C-terminal domain"/>
    <property type="match status" value="1"/>
</dbReference>
<dbReference type="PANTHER" id="PTHR30314">
    <property type="entry name" value="CELL DIVISION PROTEIN FTSZ-RELATED"/>
    <property type="match status" value="1"/>
</dbReference>
<dbReference type="CDD" id="cd02201">
    <property type="entry name" value="FtsZ_type1"/>
    <property type="match status" value="1"/>
</dbReference>
<evidence type="ECO:0000256" key="1">
    <source>
        <dbReference type="ARBA" id="ARBA00009690"/>
    </source>
</evidence>
<dbReference type="PANTHER" id="PTHR30314:SF3">
    <property type="entry name" value="MITOCHONDRIAL DIVISION PROTEIN FSZA"/>
    <property type="match status" value="1"/>
</dbReference>
<name>A0AAX2IYN1_LEGPN</name>
<dbReference type="RefSeq" id="WP_027222762.1">
    <property type="nucleotide sequence ID" value="NZ_CAAAIJ010000002.1"/>
</dbReference>
<organism evidence="14 15">
    <name type="scientific">Legionella pneumophila subsp. pascullei</name>
    <dbReference type="NCBI Taxonomy" id="91890"/>
    <lineage>
        <taxon>Bacteria</taxon>
        <taxon>Pseudomonadati</taxon>
        <taxon>Pseudomonadota</taxon>
        <taxon>Gammaproteobacteria</taxon>
        <taxon>Legionellales</taxon>
        <taxon>Legionellaceae</taxon>
        <taxon>Legionella</taxon>
    </lineage>
</organism>
<comment type="similarity">
    <text evidence="1 8 10">Belongs to the FtsZ family.</text>
</comment>
<sequence>MFELMESSQQENNAVIKVVGVGGGGGNAVEHMVAENIDGVEFICANTDAQALRGSSAKIHIQLGDALTKGLGAGANPQIGREAAEEDREHIKEILSGADMVFITAGMGGGTGTGAAPVFAEIAKELGILTVAVVTKPFSFEGKQRALAADEGIRRLAEHVDSLITIPNNKLLSVLGKNISLLNAFKAANNVLLGAVKGISDLITRPGLINVDFADVRTVMSEMGMAMMGTGSAVGEQRARQAAEAAIASPLLEDVNFSGARGILVNITAGLDMSIGEFEEVGDVVKEFISDDATVVVGTVIDPEMTDEMRVTVIVTGLGDNRQRHQQPQQQPPLRARLIETTRSDGSLDYQQLERPAVIRKQAQTSTTTTATKQSNNGSESVPDVDYLDIPAFLRRQEEA</sequence>
<keyword evidence="2 8" id="KW-0963">Cytoplasm</keyword>
<keyword evidence="4 8" id="KW-0547">Nucleotide-binding</keyword>
<proteinExistence type="inferred from homology"/>
<dbReference type="NCBIfam" id="TIGR00065">
    <property type="entry name" value="ftsZ"/>
    <property type="match status" value="1"/>
</dbReference>
<keyword evidence="3 8" id="KW-0132">Cell division</keyword>
<feature type="binding site" evidence="8">
    <location>
        <position position="145"/>
    </location>
    <ligand>
        <name>GTP</name>
        <dbReference type="ChEBI" id="CHEBI:37565"/>
    </ligand>
</feature>
<evidence type="ECO:0000256" key="8">
    <source>
        <dbReference type="HAMAP-Rule" id="MF_00909"/>
    </source>
</evidence>
<dbReference type="EMBL" id="LS483412">
    <property type="protein sequence ID" value="SQG91497.1"/>
    <property type="molecule type" value="Genomic_DNA"/>
</dbReference>
<feature type="domain" description="Tubulin/FtsZ 2-layer sandwich" evidence="13">
    <location>
        <begin position="209"/>
        <end position="327"/>
    </location>
</feature>
<protein>
    <recommendedName>
        <fullName evidence="8 9">Cell division protein FtsZ</fullName>
    </recommendedName>
</protein>
<feature type="binding site" evidence="8">
    <location>
        <position position="141"/>
    </location>
    <ligand>
        <name>GTP</name>
        <dbReference type="ChEBI" id="CHEBI:37565"/>
    </ligand>
</feature>
<dbReference type="SUPFAM" id="SSF55307">
    <property type="entry name" value="Tubulin C-terminal domain-like"/>
    <property type="match status" value="1"/>
</dbReference>
<comment type="function">
    <text evidence="8 10">Essential cell division protein that forms a contractile ring structure (Z ring) at the future cell division site. The regulation of the ring assembly controls the timing and the location of cell division. One of the functions of the FtsZ ring is to recruit other cell division proteins to the septum to produce a new cell wall between the dividing cells. Binds GTP and shows GTPase activity.</text>
</comment>
<dbReference type="PROSITE" id="PS01135">
    <property type="entry name" value="FTSZ_2"/>
    <property type="match status" value="1"/>
</dbReference>
<evidence type="ECO:0000256" key="3">
    <source>
        <dbReference type="ARBA" id="ARBA00022618"/>
    </source>
</evidence>
<keyword evidence="7 8" id="KW-0131">Cell cycle</keyword>
<dbReference type="InterPro" id="IPR024757">
    <property type="entry name" value="FtsZ_C"/>
</dbReference>
<dbReference type="FunFam" id="3.40.50.1440:FF:000023">
    <property type="entry name" value="Cell division protein FtsZ"/>
    <property type="match status" value="1"/>
</dbReference>
<dbReference type="Proteomes" id="UP000249566">
    <property type="component" value="Chromosome 1"/>
</dbReference>
<dbReference type="SUPFAM" id="SSF52490">
    <property type="entry name" value="Tubulin nucleotide-binding domain-like"/>
    <property type="match status" value="1"/>
</dbReference>
<dbReference type="InterPro" id="IPR037103">
    <property type="entry name" value="Tubulin/FtsZ-like_C"/>
</dbReference>
<evidence type="ECO:0000256" key="2">
    <source>
        <dbReference type="ARBA" id="ARBA00022490"/>
    </source>
</evidence>
<accession>A0AAX2IYN1</accession>
<dbReference type="InterPro" id="IPR045061">
    <property type="entry name" value="FtsZ/CetZ"/>
</dbReference>
<dbReference type="InterPro" id="IPR003008">
    <property type="entry name" value="Tubulin_FtsZ_GTPase"/>
</dbReference>
<dbReference type="InterPro" id="IPR020805">
    <property type="entry name" value="Cell_div_FtsZ_CS"/>
</dbReference>
<dbReference type="Pfam" id="PF12327">
    <property type="entry name" value="FtsZ_C"/>
    <property type="match status" value="1"/>
</dbReference>
<evidence type="ECO:0000259" key="12">
    <source>
        <dbReference type="SMART" id="SM00864"/>
    </source>
</evidence>
<dbReference type="SMART" id="SM00864">
    <property type="entry name" value="Tubulin"/>
    <property type="match status" value="1"/>
</dbReference>
<feature type="domain" description="Tubulin/FtsZ GTPase" evidence="12">
    <location>
        <begin position="15"/>
        <end position="207"/>
    </location>
</feature>
<dbReference type="InterPro" id="IPR008280">
    <property type="entry name" value="Tub_FtsZ_C"/>
</dbReference>
<dbReference type="InterPro" id="IPR018316">
    <property type="entry name" value="Tubulin/FtsZ_2-layer-sand-dom"/>
</dbReference>
<reference evidence="14 15" key="1">
    <citation type="submission" date="2018-06" db="EMBL/GenBank/DDBJ databases">
        <authorList>
            <consortium name="Pathogen Informatics"/>
            <person name="Doyle S."/>
        </authorList>
    </citation>
    <scope>NUCLEOTIDE SEQUENCE [LARGE SCALE GENOMIC DNA]</scope>
    <source>
        <strain evidence="14 15">NCTC12272</strain>
    </source>
</reference>
<evidence type="ECO:0000259" key="13">
    <source>
        <dbReference type="SMART" id="SM00865"/>
    </source>
</evidence>
<keyword evidence="5 8" id="KW-0342">GTP-binding</keyword>
<feature type="binding site" evidence="8">
    <location>
        <position position="189"/>
    </location>
    <ligand>
        <name>GTP</name>
        <dbReference type="ChEBI" id="CHEBI:37565"/>
    </ligand>
</feature>
<evidence type="ECO:0000313" key="14">
    <source>
        <dbReference type="EMBL" id="SQG91497.1"/>
    </source>
</evidence>
<dbReference type="HAMAP" id="MF_00909">
    <property type="entry name" value="FtsZ"/>
    <property type="match status" value="1"/>
</dbReference>
<feature type="region of interest" description="Disordered" evidence="11">
    <location>
        <begin position="345"/>
        <end position="384"/>
    </location>
</feature>
<evidence type="ECO:0000256" key="10">
    <source>
        <dbReference type="RuleBase" id="RU000631"/>
    </source>
</evidence>
<dbReference type="GO" id="GO:0005525">
    <property type="term" value="F:GTP binding"/>
    <property type="evidence" value="ECO:0007669"/>
    <property type="project" value="UniProtKB-UniRule"/>
</dbReference>
<dbReference type="GO" id="GO:0043093">
    <property type="term" value="P:FtsZ-dependent cytokinesis"/>
    <property type="evidence" value="ECO:0007669"/>
    <property type="project" value="UniProtKB-UniRule"/>
</dbReference>
<evidence type="ECO:0000256" key="9">
    <source>
        <dbReference type="NCBIfam" id="TIGR00065"/>
    </source>
</evidence>
<dbReference type="GO" id="GO:0003924">
    <property type="term" value="F:GTPase activity"/>
    <property type="evidence" value="ECO:0007669"/>
    <property type="project" value="UniProtKB-UniRule"/>
</dbReference>
<dbReference type="SMART" id="SM00865">
    <property type="entry name" value="Tubulin_C"/>
    <property type="match status" value="1"/>
</dbReference>
<comment type="subunit">
    <text evidence="8">Homodimer. Polymerizes to form a dynamic ring structure in a strictly GTP-dependent manner. Interacts directly with several other division proteins.</text>
</comment>
<evidence type="ECO:0000256" key="4">
    <source>
        <dbReference type="ARBA" id="ARBA00022741"/>
    </source>
</evidence>
<dbReference type="InterPro" id="IPR000158">
    <property type="entry name" value="Cell_div_FtsZ"/>
</dbReference>
<comment type="subcellular location">
    <subcellularLocation>
        <location evidence="8">Cytoplasm</location>
    </subcellularLocation>
    <text evidence="8">Assembles at midcell at the inner surface of the cytoplasmic membrane.</text>
</comment>
<dbReference type="InterPro" id="IPR036525">
    <property type="entry name" value="Tubulin/FtsZ_GTPase_sf"/>
</dbReference>
<evidence type="ECO:0000256" key="6">
    <source>
        <dbReference type="ARBA" id="ARBA00023210"/>
    </source>
</evidence>
<feature type="binding site" evidence="8">
    <location>
        <begin position="23"/>
        <end position="27"/>
    </location>
    <ligand>
        <name>GTP</name>
        <dbReference type="ChEBI" id="CHEBI:37565"/>
    </ligand>
</feature>
<dbReference type="Pfam" id="PF00091">
    <property type="entry name" value="Tubulin"/>
    <property type="match status" value="1"/>
</dbReference>
<feature type="compositionally biased region" description="Low complexity" evidence="11">
    <location>
        <begin position="361"/>
        <end position="375"/>
    </location>
</feature>
<keyword evidence="6 8" id="KW-0717">Septation</keyword>
<dbReference type="GO" id="GO:0000917">
    <property type="term" value="P:division septum assembly"/>
    <property type="evidence" value="ECO:0007669"/>
    <property type="project" value="UniProtKB-KW"/>
</dbReference>
<dbReference type="GO" id="GO:0005737">
    <property type="term" value="C:cytoplasm"/>
    <property type="evidence" value="ECO:0007669"/>
    <property type="project" value="UniProtKB-SubCell"/>
</dbReference>
<dbReference type="PROSITE" id="PS01134">
    <property type="entry name" value="FTSZ_1"/>
    <property type="match status" value="1"/>
</dbReference>
<evidence type="ECO:0000256" key="5">
    <source>
        <dbReference type="ARBA" id="ARBA00023134"/>
    </source>
</evidence>
<evidence type="ECO:0000256" key="11">
    <source>
        <dbReference type="SAM" id="MobiDB-lite"/>
    </source>
</evidence>
<dbReference type="Gene3D" id="3.40.50.1440">
    <property type="entry name" value="Tubulin/FtsZ, GTPase domain"/>
    <property type="match status" value="1"/>
</dbReference>